<dbReference type="EMBL" id="SNYW01000009">
    <property type="protein sequence ID" value="TDQ81447.1"/>
    <property type="molecule type" value="Genomic_DNA"/>
</dbReference>
<evidence type="ECO:0000259" key="19">
    <source>
        <dbReference type="PROSITE" id="PS50173"/>
    </source>
</evidence>
<evidence type="ECO:0000256" key="1">
    <source>
        <dbReference type="ARBA" id="ARBA00004496"/>
    </source>
</evidence>
<keyword evidence="4 17" id="KW-0515">Mutator protein</keyword>
<evidence type="ECO:0000256" key="14">
    <source>
        <dbReference type="ARBA" id="ARBA00023204"/>
    </source>
</evidence>
<dbReference type="Gene3D" id="3.30.70.270">
    <property type="match status" value="1"/>
</dbReference>
<keyword evidence="13 17" id="KW-0238">DNA-binding</keyword>
<keyword evidence="6 17" id="KW-0808">Transferase</keyword>
<evidence type="ECO:0000256" key="6">
    <source>
        <dbReference type="ARBA" id="ARBA00022679"/>
    </source>
</evidence>
<dbReference type="SUPFAM" id="SSF100879">
    <property type="entry name" value="Lesion bypass DNA polymerase (Y-family), little finger domain"/>
    <property type="match status" value="1"/>
</dbReference>
<dbReference type="Gene3D" id="1.10.150.20">
    <property type="entry name" value="5' to 3' exonuclease, C-terminal subdomain"/>
    <property type="match status" value="1"/>
</dbReference>
<evidence type="ECO:0000256" key="5">
    <source>
        <dbReference type="ARBA" id="ARBA00022490"/>
    </source>
</evidence>
<keyword evidence="9 17" id="KW-0479">Metal-binding</keyword>
<dbReference type="NCBIfam" id="NF002751">
    <property type="entry name" value="PRK02794.1"/>
    <property type="match status" value="1"/>
</dbReference>
<evidence type="ECO:0000256" key="12">
    <source>
        <dbReference type="ARBA" id="ARBA00022932"/>
    </source>
</evidence>
<comment type="cofactor">
    <cofactor evidence="17">
        <name>Mg(2+)</name>
        <dbReference type="ChEBI" id="CHEBI:18420"/>
    </cofactor>
    <text evidence="17">Binds 2 magnesium ions per subunit.</text>
</comment>
<dbReference type="InterPro" id="IPR050116">
    <property type="entry name" value="DNA_polymerase-Y"/>
</dbReference>
<dbReference type="Gene3D" id="3.30.1490.100">
    <property type="entry name" value="DNA polymerase, Y-family, little finger domain"/>
    <property type="match status" value="1"/>
</dbReference>
<dbReference type="InterPro" id="IPR017961">
    <property type="entry name" value="DNA_pol_Y-fam_little_finger"/>
</dbReference>
<evidence type="ECO:0000256" key="10">
    <source>
        <dbReference type="ARBA" id="ARBA00022763"/>
    </source>
</evidence>
<dbReference type="InterPro" id="IPR043502">
    <property type="entry name" value="DNA/RNA_pol_sf"/>
</dbReference>
<evidence type="ECO:0000256" key="15">
    <source>
        <dbReference type="ARBA" id="ARBA00025589"/>
    </source>
</evidence>
<gene>
    <name evidence="17" type="primary">dinB</name>
    <name evidence="20" type="ORF">A8950_2515</name>
</gene>
<dbReference type="NCBIfam" id="NF002677">
    <property type="entry name" value="PRK02406.1"/>
    <property type="match status" value="1"/>
</dbReference>
<dbReference type="InterPro" id="IPR001126">
    <property type="entry name" value="UmuC"/>
</dbReference>
<dbReference type="PROSITE" id="PS50173">
    <property type="entry name" value="UMUC"/>
    <property type="match status" value="1"/>
</dbReference>
<comment type="subunit">
    <text evidence="3 17">Monomer.</text>
</comment>
<dbReference type="CDD" id="cd03586">
    <property type="entry name" value="PolY_Pol_IV_kappa"/>
    <property type="match status" value="1"/>
</dbReference>
<keyword evidence="5 17" id="KW-0963">Cytoplasm</keyword>
<reference evidence="20 21" key="1">
    <citation type="submission" date="2019-03" db="EMBL/GenBank/DDBJ databases">
        <title>Genomic Encyclopedia of Type Strains, Phase III (KMG-III): the genomes of soil and plant-associated and newly described type strains.</title>
        <authorList>
            <person name="Whitman W."/>
        </authorList>
    </citation>
    <scope>NUCLEOTIDE SEQUENCE [LARGE SCALE GENOMIC DNA]</scope>
    <source>
        <strain evidence="20 21">CGMCC 1.7660</strain>
    </source>
</reference>
<feature type="active site" evidence="17">
    <location>
        <position position="138"/>
    </location>
</feature>
<dbReference type="HAMAP" id="MF_01113">
    <property type="entry name" value="DNApol_IV"/>
    <property type="match status" value="1"/>
</dbReference>
<dbReference type="EC" id="2.7.7.7" evidence="17"/>
<evidence type="ECO:0000256" key="9">
    <source>
        <dbReference type="ARBA" id="ARBA00022723"/>
    </source>
</evidence>
<dbReference type="GO" id="GO:0003684">
    <property type="term" value="F:damaged DNA binding"/>
    <property type="evidence" value="ECO:0007669"/>
    <property type="project" value="InterPro"/>
</dbReference>
<keyword evidence="14 17" id="KW-0234">DNA repair</keyword>
<dbReference type="OrthoDB" id="9808813at2"/>
<dbReference type="GO" id="GO:0006261">
    <property type="term" value="P:DNA-templated DNA replication"/>
    <property type="evidence" value="ECO:0007669"/>
    <property type="project" value="UniProtKB-UniRule"/>
</dbReference>
<protein>
    <recommendedName>
        <fullName evidence="17">DNA polymerase IV</fullName>
        <shortName evidence="17">Pol IV</shortName>
        <ecNumber evidence="17">2.7.7.7</ecNumber>
    </recommendedName>
</protein>
<name>A0A4R6WRM6_9PROT</name>
<evidence type="ECO:0000256" key="7">
    <source>
        <dbReference type="ARBA" id="ARBA00022695"/>
    </source>
</evidence>
<dbReference type="AlphaFoldDB" id="A0A4R6WRM6"/>
<dbReference type="InterPro" id="IPR022880">
    <property type="entry name" value="DNApol_IV"/>
</dbReference>
<dbReference type="Pfam" id="PF00817">
    <property type="entry name" value="IMS"/>
    <property type="match status" value="1"/>
</dbReference>
<dbReference type="RefSeq" id="WP_133614001.1">
    <property type="nucleotide sequence ID" value="NZ_SNYW01000009.1"/>
</dbReference>
<accession>A0A4R6WRM6</accession>
<evidence type="ECO:0000256" key="2">
    <source>
        <dbReference type="ARBA" id="ARBA00010945"/>
    </source>
</evidence>
<keyword evidence="7 17" id="KW-0548">Nucleotidyltransferase</keyword>
<evidence type="ECO:0000256" key="3">
    <source>
        <dbReference type="ARBA" id="ARBA00011245"/>
    </source>
</evidence>
<evidence type="ECO:0000256" key="17">
    <source>
        <dbReference type="HAMAP-Rule" id="MF_01113"/>
    </source>
</evidence>
<feature type="region of interest" description="Disordered" evidence="18">
    <location>
        <begin position="380"/>
        <end position="400"/>
    </location>
</feature>
<dbReference type="GO" id="GO:0009432">
    <property type="term" value="P:SOS response"/>
    <property type="evidence" value="ECO:0007669"/>
    <property type="project" value="TreeGrafter"/>
</dbReference>
<keyword evidence="12 17" id="KW-0239">DNA-directed DNA polymerase</keyword>
<feature type="binding site" evidence="17">
    <location>
        <position position="137"/>
    </location>
    <ligand>
        <name>Mg(2+)</name>
        <dbReference type="ChEBI" id="CHEBI:18420"/>
    </ligand>
</feature>
<evidence type="ECO:0000256" key="13">
    <source>
        <dbReference type="ARBA" id="ARBA00023125"/>
    </source>
</evidence>
<dbReference type="PANTHER" id="PTHR11076">
    <property type="entry name" value="DNA REPAIR POLYMERASE UMUC / TRANSFERASE FAMILY MEMBER"/>
    <property type="match status" value="1"/>
</dbReference>
<dbReference type="GO" id="GO:0003887">
    <property type="term" value="F:DNA-directed DNA polymerase activity"/>
    <property type="evidence" value="ECO:0007669"/>
    <property type="project" value="UniProtKB-UniRule"/>
</dbReference>
<organism evidence="20 21">
    <name type="scientific">Dongia mobilis</name>
    <dbReference type="NCBI Taxonomy" id="578943"/>
    <lineage>
        <taxon>Bacteria</taxon>
        <taxon>Pseudomonadati</taxon>
        <taxon>Pseudomonadota</taxon>
        <taxon>Alphaproteobacteria</taxon>
        <taxon>Rhodospirillales</taxon>
        <taxon>Dongiaceae</taxon>
        <taxon>Dongia</taxon>
    </lineage>
</organism>
<keyword evidence="8 17" id="KW-0235">DNA replication</keyword>
<comment type="function">
    <text evidence="15 17">Poorly processive, error-prone DNA polymerase involved in untargeted mutagenesis. Copies undamaged DNA at stalled replication forks, which arise in vivo from mismatched or misaligned primer ends. These misaligned primers can be extended by PolIV. Exhibits no 3'-5' exonuclease (proofreading) activity. May be involved in translesional synthesis, in conjunction with the beta clamp from PolIII.</text>
</comment>
<feature type="domain" description="UmuC" evidence="19">
    <location>
        <begin position="40"/>
        <end position="220"/>
    </location>
</feature>
<evidence type="ECO:0000256" key="8">
    <source>
        <dbReference type="ARBA" id="ARBA00022705"/>
    </source>
</evidence>
<dbReference type="Proteomes" id="UP000295783">
    <property type="component" value="Unassembled WGS sequence"/>
</dbReference>
<keyword evidence="21" id="KW-1185">Reference proteome</keyword>
<evidence type="ECO:0000313" key="20">
    <source>
        <dbReference type="EMBL" id="TDQ81447.1"/>
    </source>
</evidence>
<dbReference type="GO" id="GO:0005829">
    <property type="term" value="C:cytosol"/>
    <property type="evidence" value="ECO:0007669"/>
    <property type="project" value="TreeGrafter"/>
</dbReference>
<comment type="catalytic activity">
    <reaction evidence="16 17">
        <text>DNA(n) + a 2'-deoxyribonucleoside 5'-triphosphate = DNA(n+1) + diphosphate</text>
        <dbReference type="Rhea" id="RHEA:22508"/>
        <dbReference type="Rhea" id="RHEA-COMP:17339"/>
        <dbReference type="Rhea" id="RHEA-COMP:17340"/>
        <dbReference type="ChEBI" id="CHEBI:33019"/>
        <dbReference type="ChEBI" id="CHEBI:61560"/>
        <dbReference type="ChEBI" id="CHEBI:173112"/>
        <dbReference type="EC" id="2.7.7.7"/>
    </reaction>
</comment>
<feature type="binding site" evidence="17">
    <location>
        <position position="44"/>
    </location>
    <ligand>
        <name>Mg(2+)</name>
        <dbReference type="ChEBI" id="CHEBI:18420"/>
    </ligand>
</feature>
<proteinExistence type="inferred from homology"/>
<keyword evidence="10 17" id="KW-0227">DNA damage</keyword>
<dbReference type="GO" id="GO:0042276">
    <property type="term" value="P:error-prone translesion synthesis"/>
    <property type="evidence" value="ECO:0007669"/>
    <property type="project" value="TreeGrafter"/>
</dbReference>
<dbReference type="FunFam" id="3.40.1170.60:FF:000001">
    <property type="entry name" value="DNA polymerase IV"/>
    <property type="match status" value="1"/>
</dbReference>
<dbReference type="GO" id="GO:0006281">
    <property type="term" value="P:DNA repair"/>
    <property type="evidence" value="ECO:0007669"/>
    <property type="project" value="UniProtKB-UniRule"/>
</dbReference>
<evidence type="ECO:0000256" key="16">
    <source>
        <dbReference type="ARBA" id="ARBA00049244"/>
    </source>
</evidence>
<dbReference type="InterPro" id="IPR043128">
    <property type="entry name" value="Rev_trsase/Diguanyl_cyclase"/>
</dbReference>
<dbReference type="SUPFAM" id="SSF56672">
    <property type="entry name" value="DNA/RNA polymerases"/>
    <property type="match status" value="1"/>
</dbReference>
<evidence type="ECO:0000256" key="11">
    <source>
        <dbReference type="ARBA" id="ARBA00022842"/>
    </source>
</evidence>
<dbReference type="InterPro" id="IPR036775">
    <property type="entry name" value="DNA_pol_Y-fam_lit_finger_sf"/>
</dbReference>
<feature type="site" description="Substrate discrimination" evidence="17">
    <location>
        <position position="49"/>
    </location>
</feature>
<evidence type="ECO:0000313" key="21">
    <source>
        <dbReference type="Proteomes" id="UP000295783"/>
    </source>
</evidence>
<comment type="subcellular location">
    <subcellularLocation>
        <location evidence="1 17">Cytoplasm</location>
    </subcellularLocation>
</comment>
<keyword evidence="11 17" id="KW-0460">Magnesium</keyword>
<comment type="similarity">
    <text evidence="2 17">Belongs to the DNA polymerase type-Y family.</text>
</comment>
<comment type="caution">
    <text evidence="20">The sequence shown here is derived from an EMBL/GenBank/DDBJ whole genome shotgun (WGS) entry which is preliminary data.</text>
</comment>
<dbReference type="FunFam" id="3.30.1490.100:FF:000004">
    <property type="entry name" value="DNA polymerase IV"/>
    <property type="match status" value="1"/>
</dbReference>
<dbReference type="Gene3D" id="3.40.1170.60">
    <property type="match status" value="1"/>
</dbReference>
<evidence type="ECO:0000256" key="4">
    <source>
        <dbReference type="ARBA" id="ARBA00022457"/>
    </source>
</evidence>
<feature type="compositionally biased region" description="Basic and acidic residues" evidence="18">
    <location>
        <begin position="389"/>
        <end position="400"/>
    </location>
</feature>
<sequence length="422" mass="46587">MAGFCRECEAILPEKGGDGRCPHCRSPRLLVHAELHELAIGHIDCDAFYAAVEKRDRPDLRDKPLIIGGGHRGVVSTACYIARLSGVRSAMPMFQARKLCPEAVVLPPDMEKYRQAGRQIRQLMGELTPLVEPISIDEAFLDLTGTESLHRMSPARSLNRLARRIESEIGVTVSVGLSHNKFLAKLASDLDKPRGFSIIGRTETLSFLAPRPVGQIWGIGRVSREALARDGIVTMAQVQEMPLDYLVERFGQMGTHIWHLSRGLDARRVEPDSAAKSISAETTFDRDIADLSSLAAELWPLCEKVAERLKAATLAGGVVHIKLKTAGFRLITRQSRLSAPTQLAETIYRAGHALLEKEAKGDWFRLIGIGIDALQDPRDADPIDLGDPDSQRRRKVEEAMDSVRAKLGHDAIIKGRSLKPNR</sequence>
<dbReference type="PANTHER" id="PTHR11076:SF33">
    <property type="entry name" value="DNA POLYMERASE KAPPA"/>
    <property type="match status" value="1"/>
</dbReference>
<dbReference type="Pfam" id="PF11799">
    <property type="entry name" value="IMS_C"/>
    <property type="match status" value="1"/>
</dbReference>
<dbReference type="GO" id="GO:0000287">
    <property type="term" value="F:magnesium ion binding"/>
    <property type="evidence" value="ECO:0007669"/>
    <property type="project" value="UniProtKB-UniRule"/>
</dbReference>
<evidence type="ECO:0000256" key="18">
    <source>
        <dbReference type="SAM" id="MobiDB-lite"/>
    </source>
</evidence>